<evidence type="ECO:0000313" key="5">
    <source>
        <dbReference type="EMBL" id="AQS40643.1"/>
    </source>
</evidence>
<sequence length="540" mass="57899">MPLSSVNSVPLPIYKKLEDTPATNEVGDLKGKSVGSASANSDAVRLATRSEEQQTGSLKNKLLSSLSHLGEKIENFFKNLLPSKSTSEKTQSTAAPQAPLSQEQIAKKMAEIGLKLGVDALGTAKLDILAQISGSGLKEQHSELATGNGALRSVATGLKSIEKLGSAEHQVKASQIFSQDVAGIPFQQWATTGSTASDFVQQASAENLQLAAQSLNEIAKSIADLAEDVRNFLNPNVDSAAISPQTEITTEYSNSSNSVANRYEADNDLGIGGGRSAKDLGRKTALDAISFLSKSVAPSKQVHISSDTINNLQDAIASNDVNFYQLKNSAVSFGDLQTLRELALSTNPQSSELNAAGNLGASINELSSTRPNLGNILTSVQTFIEESNQAWSEHNEDRHKQFMATNTNPENKYKDNSFDAGLRSKFNEQLMTKQLSQMPSSNIQQAYEQLDGQFGDRMRGIMEFSADQVGKADISDVMTSEALKYSTVIDGLMDSLNLKLNPDSDKPLGKPTNVSNIAQLSPLEQAALSRIGITKQILEE</sequence>
<dbReference type="GO" id="GO:0005096">
    <property type="term" value="F:GTPase activator activity"/>
    <property type="evidence" value="ECO:0007669"/>
    <property type="project" value="UniProtKB-KW"/>
</dbReference>
<dbReference type="OrthoDB" id="5918307at2"/>
<organism evidence="5 6">
    <name type="scientific">Shewanella psychrophila</name>
    <dbReference type="NCBI Taxonomy" id="225848"/>
    <lineage>
        <taxon>Bacteria</taxon>
        <taxon>Pseudomonadati</taxon>
        <taxon>Pseudomonadota</taxon>
        <taxon>Gammaproteobacteria</taxon>
        <taxon>Alteromonadales</taxon>
        <taxon>Shewanellaceae</taxon>
        <taxon>Shewanella</taxon>
    </lineage>
</organism>
<dbReference type="STRING" id="225848.Sps_05580"/>
<dbReference type="RefSeq" id="WP_077755416.1">
    <property type="nucleotide sequence ID" value="NZ_CP014782.1"/>
</dbReference>
<dbReference type="InterPro" id="IPR037168">
    <property type="entry name" value="YopE_GAP_dom_sf"/>
</dbReference>
<dbReference type="InterPro" id="IPR014773">
    <property type="entry name" value="YopE_GAP_dom"/>
</dbReference>
<dbReference type="Pfam" id="PF03545">
    <property type="entry name" value="YopE"/>
    <property type="match status" value="1"/>
</dbReference>
<evidence type="ECO:0000256" key="2">
    <source>
        <dbReference type="ARBA" id="ARBA00023026"/>
    </source>
</evidence>
<dbReference type="Proteomes" id="UP000189545">
    <property type="component" value="Chromosome"/>
</dbReference>
<dbReference type="InterPro" id="IPR003537">
    <property type="entry name" value="YopE-like"/>
</dbReference>
<reference evidence="5 6" key="1">
    <citation type="submission" date="2016-03" db="EMBL/GenBank/DDBJ databases">
        <title>Complete genome sequence of Shewanella psychrophila WP2, a deep sea bacterium isolated from west Pacific sediment.</title>
        <authorList>
            <person name="Xu G."/>
            <person name="Jian H."/>
        </authorList>
    </citation>
    <scope>NUCLEOTIDE SEQUENCE [LARGE SCALE GENOMIC DNA]</scope>
    <source>
        <strain evidence="5 6">WP2</strain>
    </source>
</reference>
<keyword evidence="2" id="KW-0843">Virulence</keyword>
<protein>
    <recommendedName>
        <fullName evidence="4">Virulence factor YopE GAP domain-containing protein</fullName>
    </recommendedName>
</protein>
<gene>
    <name evidence="5" type="ORF">Sps_05580</name>
</gene>
<feature type="domain" description="Virulence factor YopE GAP" evidence="4">
    <location>
        <begin position="136"/>
        <end position="203"/>
    </location>
</feature>
<dbReference type="AlphaFoldDB" id="A0A1S6HYM8"/>
<dbReference type="PRINTS" id="PR01372">
    <property type="entry name" value="YERSINIAYOPE"/>
</dbReference>
<evidence type="ECO:0000256" key="1">
    <source>
        <dbReference type="ARBA" id="ARBA00022468"/>
    </source>
</evidence>
<dbReference type="SUPFAM" id="SSF47233">
    <property type="entry name" value="Bacterial GAP domain"/>
    <property type="match status" value="1"/>
</dbReference>
<evidence type="ECO:0000313" key="6">
    <source>
        <dbReference type="Proteomes" id="UP000189545"/>
    </source>
</evidence>
<dbReference type="Gene3D" id="1.20.120.260">
    <property type="entry name" value="Virulence factor YopE uncharacterised domain"/>
    <property type="match status" value="1"/>
</dbReference>
<proteinExistence type="predicted"/>
<accession>A0A1S6HYM8</accession>
<keyword evidence="1" id="KW-0343">GTPase activation</keyword>
<dbReference type="EMBL" id="CP014782">
    <property type="protein sequence ID" value="AQS40643.1"/>
    <property type="molecule type" value="Genomic_DNA"/>
</dbReference>
<name>A0A1S6HYM8_9GAMM</name>
<evidence type="ECO:0000256" key="3">
    <source>
        <dbReference type="SAM" id="MobiDB-lite"/>
    </source>
</evidence>
<evidence type="ECO:0000259" key="4">
    <source>
        <dbReference type="Pfam" id="PF03545"/>
    </source>
</evidence>
<feature type="region of interest" description="Disordered" evidence="3">
    <location>
        <begin position="15"/>
        <end position="40"/>
    </location>
</feature>
<dbReference type="KEGG" id="spsw:Sps_05580"/>
<keyword evidence="6" id="KW-1185">Reference proteome</keyword>